<dbReference type="AlphaFoldDB" id="A0A179G5X9"/>
<dbReference type="OrthoDB" id="74360at2759"/>
<keyword evidence="3" id="KW-0274">FAD</keyword>
<organism evidence="5 6">
    <name type="scientific">Pochonia chlamydosporia 170</name>
    <dbReference type="NCBI Taxonomy" id="1380566"/>
    <lineage>
        <taxon>Eukaryota</taxon>
        <taxon>Fungi</taxon>
        <taxon>Dikarya</taxon>
        <taxon>Ascomycota</taxon>
        <taxon>Pezizomycotina</taxon>
        <taxon>Sordariomycetes</taxon>
        <taxon>Hypocreomycetidae</taxon>
        <taxon>Hypocreales</taxon>
        <taxon>Clavicipitaceae</taxon>
        <taxon>Pochonia</taxon>
    </lineage>
</organism>
<dbReference type="InterPro" id="IPR020946">
    <property type="entry name" value="Flavin_mOase-like"/>
</dbReference>
<keyword evidence="2" id="KW-0285">Flavoprotein</keyword>
<evidence type="ECO:0000256" key="4">
    <source>
        <dbReference type="ARBA" id="ARBA00023002"/>
    </source>
</evidence>
<dbReference type="Pfam" id="PF00743">
    <property type="entry name" value="FMO-like"/>
    <property type="match status" value="1"/>
</dbReference>
<dbReference type="KEGG" id="pchm:VFPPC_12882"/>
<comment type="similarity">
    <text evidence="1">Belongs to the FAD-binding monooxygenase family.</text>
</comment>
<accession>A0A179G5X9</accession>
<protein>
    <submittedName>
        <fullName evidence="5">Cyclohexanone 1,2-monooxygenase</fullName>
    </submittedName>
</protein>
<dbReference type="SUPFAM" id="SSF51905">
    <property type="entry name" value="FAD/NAD(P)-binding domain"/>
    <property type="match status" value="1"/>
</dbReference>
<evidence type="ECO:0000313" key="6">
    <source>
        <dbReference type="Proteomes" id="UP000078397"/>
    </source>
</evidence>
<comment type="caution">
    <text evidence="5">The sequence shown here is derived from an EMBL/GenBank/DDBJ whole genome shotgun (WGS) entry which is preliminary data.</text>
</comment>
<dbReference type="Gene3D" id="3.50.50.60">
    <property type="entry name" value="FAD/NAD(P)-binding domain"/>
    <property type="match status" value="2"/>
</dbReference>
<dbReference type="GO" id="GO:0004499">
    <property type="term" value="F:N,N-dimethylaniline monooxygenase activity"/>
    <property type="evidence" value="ECO:0007669"/>
    <property type="project" value="InterPro"/>
</dbReference>
<sequence length="538" mass="60972">MTTDTDIIIIGGGMSGIGLAAQLKRNYKSATFEIYEKTDDIGGTWAINTYPGCGVDVPSHFYSYSFALNPNWTRKFPMQQEILAYFHTVANIYGLGSHTRLQCTVQSAVWDEALNVWNVTIFDQTSKSTFQRTCKALVSAVGALSTPKACDISGKEKFQGSIFHSARWNHSFDHADKKILVLGNGCSATQFVPVIAETAKGVIQVARQPHWLLERPNPTYSDTFKFCMRFPGVMQALRAKIFAELEAEWTMFETDTGGNAREKLARASKAYIRQNAPPRYVDALIPKFEVGCKRRVFDTDYLKCLHRENVELVSDDSVERITKSGVIFKSGREVDVDAIVLATGFKTTTLLSPLEVVGRNGMSITEHWKKHNDGLPQAYYGTCIAGFPNFFVMMGPNTVNGHLSVIYSSECQINFTLRLLDPVLRSLHPPSINLSLNGHVDAVEVKQEAEDRENRWIQSRAKELVWSSGCTNWYVEPTTGKNVMVYPHWQWHYWLRSIFIKRQDFVYTSDRGEQIEGHVSYWWIWISALMYFVSPILI</sequence>
<evidence type="ECO:0000256" key="2">
    <source>
        <dbReference type="ARBA" id="ARBA00022630"/>
    </source>
</evidence>
<dbReference type="InterPro" id="IPR051209">
    <property type="entry name" value="FAD-bind_Monooxygenase_sf"/>
</dbReference>
<evidence type="ECO:0000256" key="1">
    <source>
        <dbReference type="ARBA" id="ARBA00010139"/>
    </source>
</evidence>
<dbReference type="InterPro" id="IPR036188">
    <property type="entry name" value="FAD/NAD-bd_sf"/>
</dbReference>
<evidence type="ECO:0000256" key="3">
    <source>
        <dbReference type="ARBA" id="ARBA00022827"/>
    </source>
</evidence>
<gene>
    <name evidence="5" type="ORF">VFPPC_12882</name>
</gene>
<dbReference type="GO" id="GO:0050661">
    <property type="term" value="F:NADP binding"/>
    <property type="evidence" value="ECO:0007669"/>
    <property type="project" value="InterPro"/>
</dbReference>
<keyword evidence="4" id="KW-0560">Oxidoreductase</keyword>
<proteinExistence type="inferred from homology"/>
<dbReference type="GeneID" id="28854653"/>
<dbReference type="EMBL" id="LSBJ02000001">
    <property type="protein sequence ID" value="OAQ72888.1"/>
    <property type="molecule type" value="Genomic_DNA"/>
</dbReference>
<dbReference type="RefSeq" id="XP_018148971.1">
    <property type="nucleotide sequence ID" value="XM_018290659.1"/>
</dbReference>
<reference evidence="5 6" key="1">
    <citation type="journal article" date="2016" name="PLoS Pathog.">
        <title>Biosynthesis of antibiotic leucinostatins in bio-control fungus Purpureocillium lilacinum and their inhibition on phytophthora revealed by genome mining.</title>
        <authorList>
            <person name="Wang G."/>
            <person name="Liu Z."/>
            <person name="Lin R."/>
            <person name="Li E."/>
            <person name="Mao Z."/>
            <person name="Ling J."/>
            <person name="Yang Y."/>
            <person name="Yin W.B."/>
            <person name="Xie B."/>
        </authorList>
    </citation>
    <scope>NUCLEOTIDE SEQUENCE [LARGE SCALE GENOMIC DNA]</scope>
    <source>
        <strain evidence="5">170</strain>
    </source>
</reference>
<dbReference type="GO" id="GO:0050660">
    <property type="term" value="F:flavin adenine dinucleotide binding"/>
    <property type="evidence" value="ECO:0007669"/>
    <property type="project" value="InterPro"/>
</dbReference>
<dbReference type="Proteomes" id="UP000078397">
    <property type="component" value="Unassembled WGS sequence"/>
</dbReference>
<evidence type="ECO:0000313" key="5">
    <source>
        <dbReference type="EMBL" id="OAQ72888.1"/>
    </source>
</evidence>
<keyword evidence="6" id="KW-1185">Reference proteome</keyword>
<name>A0A179G5X9_METCM</name>
<dbReference type="PANTHER" id="PTHR42877:SF5">
    <property type="entry name" value="L-ORNITHINE N(5)-MONOOXYGENASE-RELATED"/>
    <property type="match status" value="1"/>
</dbReference>
<dbReference type="PANTHER" id="PTHR42877">
    <property type="entry name" value="L-ORNITHINE N(5)-MONOOXYGENASE-RELATED"/>
    <property type="match status" value="1"/>
</dbReference>